<name>A0AAD6FQV5_9TELE</name>
<comment type="caution">
    <text evidence="2">The sequence shown here is derived from an EMBL/GenBank/DDBJ whole genome shotgun (WGS) entry which is preliminary data.</text>
</comment>
<protein>
    <submittedName>
        <fullName evidence="2">Uncharacterized protein</fullName>
    </submittedName>
</protein>
<evidence type="ECO:0000313" key="3">
    <source>
        <dbReference type="Proteomes" id="UP001219934"/>
    </source>
</evidence>
<evidence type="ECO:0000256" key="1">
    <source>
        <dbReference type="SAM" id="Phobius"/>
    </source>
</evidence>
<evidence type="ECO:0000313" key="2">
    <source>
        <dbReference type="EMBL" id="KAJ4944434.1"/>
    </source>
</evidence>
<proteinExistence type="predicted"/>
<dbReference type="EMBL" id="JAPTMU010000004">
    <property type="protein sequence ID" value="KAJ4944434.1"/>
    <property type="molecule type" value="Genomic_DNA"/>
</dbReference>
<dbReference type="AlphaFoldDB" id="A0AAD6FQV5"/>
<keyword evidence="1" id="KW-1133">Transmembrane helix</keyword>
<feature type="transmembrane region" description="Helical" evidence="1">
    <location>
        <begin position="56"/>
        <end position="77"/>
    </location>
</feature>
<dbReference type="Proteomes" id="UP001219934">
    <property type="component" value="Unassembled WGS sequence"/>
</dbReference>
<keyword evidence="1" id="KW-0472">Membrane</keyword>
<gene>
    <name evidence="2" type="ORF">JOQ06_012978</name>
</gene>
<reference evidence="2" key="1">
    <citation type="submission" date="2022-11" db="EMBL/GenBank/DDBJ databases">
        <title>Chromosome-level genome of Pogonophryne albipinna.</title>
        <authorList>
            <person name="Jo E."/>
        </authorList>
    </citation>
    <scope>NUCLEOTIDE SEQUENCE</scope>
    <source>
        <strain evidence="2">SGF0006</strain>
        <tissue evidence="2">Muscle</tissue>
    </source>
</reference>
<organism evidence="2 3">
    <name type="scientific">Pogonophryne albipinna</name>
    <dbReference type="NCBI Taxonomy" id="1090488"/>
    <lineage>
        <taxon>Eukaryota</taxon>
        <taxon>Metazoa</taxon>
        <taxon>Chordata</taxon>
        <taxon>Craniata</taxon>
        <taxon>Vertebrata</taxon>
        <taxon>Euteleostomi</taxon>
        <taxon>Actinopterygii</taxon>
        <taxon>Neopterygii</taxon>
        <taxon>Teleostei</taxon>
        <taxon>Neoteleostei</taxon>
        <taxon>Acanthomorphata</taxon>
        <taxon>Eupercaria</taxon>
        <taxon>Perciformes</taxon>
        <taxon>Notothenioidei</taxon>
        <taxon>Pogonophryne</taxon>
    </lineage>
</organism>
<feature type="transmembrane region" description="Helical" evidence="1">
    <location>
        <begin position="33"/>
        <end position="50"/>
    </location>
</feature>
<accession>A0AAD6FQV5</accession>
<keyword evidence="3" id="KW-1185">Reference proteome</keyword>
<keyword evidence="1" id="KW-0812">Transmembrane</keyword>
<sequence length="79" mass="8729">MLQQLKMEDFSSVNVQILGAEDTYGPHAQSKPVSSFIIIYSTGLFLALSSSTPQPVSSFIIIYSTACFYFIIIYSTACF</sequence>